<evidence type="ECO:0000313" key="3">
    <source>
        <dbReference type="Proteomes" id="UP000030665"/>
    </source>
</evidence>
<dbReference type="OrthoDB" id="10659480at2759"/>
<dbReference type="EMBL" id="HG806013">
    <property type="protein sequence ID" value="CDW56161.1"/>
    <property type="molecule type" value="Genomic_DNA"/>
</dbReference>
<gene>
    <name evidence="2" type="ORF">TTRE_0000443601</name>
</gene>
<reference evidence="2" key="2">
    <citation type="submission" date="2014-03" db="EMBL/GenBank/DDBJ databases">
        <title>The whipworm genome and dual-species transcriptomics of an intimate host-pathogen interaction.</title>
        <authorList>
            <person name="Foth B.J."/>
            <person name="Tsai I.J."/>
            <person name="Reid A.J."/>
            <person name="Bancroft A.J."/>
            <person name="Nichol S."/>
            <person name="Tracey A."/>
            <person name="Holroyd N."/>
            <person name="Cotton J.A."/>
            <person name="Stanley E.J."/>
            <person name="Zarowiecki M."/>
            <person name="Liu J.Z."/>
            <person name="Huckvale T."/>
            <person name="Cooper P.J."/>
            <person name="Grencis R.K."/>
            <person name="Berriman M."/>
        </authorList>
    </citation>
    <scope>NUCLEOTIDE SEQUENCE [LARGE SCALE GENOMIC DNA]</scope>
</reference>
<protein>
    <submittedName>
        <fullName evidence="2">Uncharacterized protein</fullName>
    </submittedName>
</protein>
<dbReference type="Proteomes" id="UP000030665">
    <property type="component" value="Unassembled WGS sequence"/>
</dbReference>
<evidence type="ECO:0000256" key="1">
    <source>
        <dbReference type="SAM" id="MobiDB-lite"/>
    </source>
</evidence>
<organism evidence="2 3">
    <name type="scientific">Trichuris trichiura</name>
    <name type="common">Whipworm</name>
    <name type="synonym">Trichocephalus trichiurus</name>
    <dbReference type="NCBI Taxonomy" id="36087"/>
    <lineage>
        <taxon>Eukaryota</taxon>
        <taxon>Metazoa</taxon>
        <taxon>Ecdysozoa</taxon>
        <taxon>Nematoda</taxon>
        <taxon>Enoplea</taxon>
        <taxon>Dorylaimia</taxon>
        <taxon>Trichinellida</taxon>
        <taxon>Trichuridae</taxon>
        <taxon>Trichuris</taxon>
    </lineage>
</organism>
<accession>A0A077Z7K4</accession>
<feature type="region of interest" description="Disordered" evidence="1">
    <location>
        <begin position="29"/>
        <end position="61"/>
    </location>
</feature>
<dbReference type="STRING" id="36087.A0A077Z7K4"/>
<evidence type="ECO:0000313" key="2">
    <source>
        <dbReference type="EMBL" id="CDW56161.1"/>
    </source>
</evidence>
<dbReference type="AlphaFoldDB" id="A0A077Z7K4"/>
<sequence>MNGAFVRGQEATSLPFGPLQRRHYLTPIEERPENVGLPSDGNNVAADSGMRTASTPRAAPRFLRRGLVKTGAVSQIVQAMRDSQEQDSRYSAASSSSTVESTTAPTVDSKDNKPDVSAEQVRLVRTLICIFESGAVDRVGPLKLYHAQTYKRELSRISAHNLGQVLRKTKRFNQLLNTPRRHSLDSQAMIESLNAAAPGAHPSCRYLGDGDVGEADKVRALSSVLDDALGMYDGSLSPVPSLNKTSGRFRRQKSFLRAVTGSANAYGKLENSNDHRSFSFAPLRFARFVHSSRRPNCLLANQHILFLFVGSAIWELSCGHGYLELARRTTVKSSRRTTPCLLYKSSFFVPS</sequence>
<keyword evidence="3" id="KW-1185">Reference proteome</keyword>
<feature type="compositionally biased region" description="Low complexity" evidence="1">
    <location>
        <begin position="91"/>
        <end position="104"/>
    </location>
</feature>
<name>A0A077Z7K4_TRITR</name>
<feature type="region of interest" description="Disordered" evidence="1">
    <location>
        <begin position="80"/>
        <end position="116"/>
    </location>
</feature>
<proteinExistence type="predicted"/>
<reference evidence="2" key="1">
    <citation type="submission" date="2014-01" db="EMBL/GenBank/DDBJ databases">
        <authorList>
            <person name="Aslett M."/>
        </authorList>
    </citation>
    <scope>NUCLEOTIDE SEQUENCE</scope>
</reference>